<dbReference type="Proteomes" id="UP001341840">
    <property type="component" value="Unassembled WGS sequence"/>
</dbReference>
<keyword evidence="2" id="KW-1185">Reference proteome</keyword>
<gene>
    <name evidence="1" type="ORF">PIB30_082442</name>
</gene>
<evidence type="ECO:0000313" key="2">
    <source>
        <dbReference type="Proteomes" id="UP001341840"/>
    </source>
</evidence>
<proteinExistence type="predicted"/>
<sequence>MCFERGQWRGRPSWRHGRTIIDCQNPPSLEPPRTRTILMARPHASRARTPRAPARWPRRVCTVSLITFGQSNTSVWRVRAPLLARAHGRASARWPWRVRAVALGALGPTIGRSARPRHSDRASLRAY</sequence>
<protein>
    <submittedName>
        <fullName evidence="1">Uncharacterized protein</fullName>
    </submittedName>
</protein>
<evidence type="ECO:0000313" key="1">
    <source>
        <dbReference type="EMBL" id="MED6114649.1"/>
    </source>
</evidence>
<name>A0ABU6QUD9_9FABA</name>
<accession>A0ABU6QUD9</accession>
<comment type="caution">
    <text evidence="1">The sequence shown here is derived from an EMBL/GenBank/DDBJ whole genome shotgun (WGS) entry which is preliminary data.</text>
</comment>
<organism evidence="1 2">
    <name type="scientific">Stylosanthes scabra</name>
    <dbReference type="NCBI Taxonomy" id="79078"/>
    <lineage>
        <taxon>Eukaryota</taxon>
        <taxon>Viridiplantae</taxon>
        <taxon>Streptophyta</taxon>
        <taxon>Embryophyta</taxon>
        <taxon>Tracheophyta</taxon>
        <taxon>Spermatophyta</taxon>
        <taxon>Magnoliopsida</taxon>
        <taxon>eudicotyledons</taxon>
        <taxon>Gunneridae</taxon>
        <taxon>Pentapetalae</taxon>
        <taxon>rosids</taxon>
        <taxon>fabids</taxon>
        <taxon>Fabales</taxon>
        <taxon>Fabaceae</taxon>
        <taxon>Papilionoideae</taxon>
        <taxon>50 kb inversion clade</taxon>
        <taxon>dalbergioids sensu lato</taxon>
        <taxon>Dalbergieae</taxon>
        <taxon>Pterocarpus clade</taxon>
        <taxon>Stylosanthes</taxon>
    </lineage>
</organism>
<reference evidence="1 2" key="1">
    <citation type="journal article" date="2023" name="Plants (Basel)">
        <title>Bridging the Gap: Combining Genomics and Transcriptomics Approaches to Understand Stylosanthes scabra, an Orphan Legume from the Brazilian Caatinga.</title>
        <authorList>
            <person name="Ferreira-Neto J.R.C."/>
            <person name="da Silva M.D."/>
            <person name="Binneck E."/>
            <person name="de Melo N.F."/>
            <person name="da Silva R.H."/>
            <person name="de Melo A.L.T.M."/>
            <person name="Pandolfi V."/>
            <person name="Bustamante F.O."/>
            <person name="Brasileiro-Vidal A.C."/>
            <person name="Benko-Iseppon A.M."/>
        </authorList>
    </citation>
    <scope>NUCLEOTIDE SEQUENCE [LARGE SCALE GENOMIC DNA]</scope>
    <source>
        <tissue evidence="1">Leaves</tissue>
    </source>
</reference>
<dbReference type="EMBL" id="JASCZI010001268">
    <property type="protein sequence ID" value="MED6114649.1"/>
    <property type="molecule type" value="Genomic_DNA"/>
</dbReference>